<dbReference type="GO" id="GO:0016020">
    <property type="term" value="C:membrane"/>
    <property type="evidence" value="ECO:0007669"/>
    <property type="project" value="GOC"/>
</dbReference>
<reference evidence="8" key="1">
    <citation type="journal article" date="2020" name="mSystems">
        <title>Genome- and Community-Level Interaction Insights into Carbon Utilization and Element Cycling Functions of Hydrothermarchaeota in Hydrothermal Sediment.</title>
        <authorList>
            <person name="Zhou Z."/>
            <person name="Liu Y."/>
            <person name="Xu W."/>
            <person name="Pan J."/>
            <person name="Luo Z.H."/>
            <person name="Li M."/>
        </authorList>
    </citation>
    <scope>NUCLEOTIDE SEQUENCE [LARGE SCALE GENOMIC DNA]</scope>
    <source>
        <strain evidence="8">SpSt-1233</strain>
    </source>
</reference>
<feature type="transmembrane region" description="Helical" evidence="5">
    <location>
        <begin position="21"/>
        <end position="41"/>
    </location>
</feature>
<keyword evidence="4" id="KW-0326">Glycosidase</keyword>
<keyword evidence="3 4" id="KW-0378">Hydrolase</keyword>
<keyword evidence="5" id="KW-0812">Transmembrane</keyword>
<feature type="domain" description="Glycosyl hydrolase family 30 TIM-barrel" evidence="6">
    <location>
        <begin position="92"/>
        <end position="454"/>
    </location>
</feature>
<evidence type="ECO:0000256" key="1">
    <source>
        <dbReference type="ARBA" id="ARBA00005382"/>
    </source>
</evidence>
<evidence type="ECO:0000256" key="5">
    <source>
        <dbReference type="SAM" id="Phobius"/>
    </source>
</evidence>
<gene>
    <name evidence="8" type="ORF">ENO08_05065</name>
</gene>
<organism evidence="8">
    <name type="scientific">Eiseniibacteriota bacterium</name>
    <dbReference type="NCBI Taxonomy" id="2212470"/>
    <lineage>
        <taxon>Bacteria</taxon>
        <taxon>Candidatus Eiseniibacteriota</taxon>
    </lineage>
</organism>
<evidence type="ECO:0000259" key="6">
    <source>
        <dbReference type="Pfam" id="PF02055"/>
    </source>
</evidence>
<comment type="similarity">
    <text evidence="1 4">Belongs to the glycosyl hydrolase 30 family.</text>
</comment>
<dbReference type="PRINTS" id="PR00843">
    <property type="entry name" value="GLHYDRLASE30"/>
</dbReference>
<proteinExistence type="inferred from homology"/>
<dbReference type="PANTHER" id="PTHR11069:SF23">
    <property type="entry name" value="LYSOSOMAL ACID GLUCOSYLCERAMIDASE"/>
    <property type="match status" value="1"/>
</dbReference>
<dbReference type="AlphaFoldDB" id="A0A7V2AV28"/>
<dbReference type="PROSITE" id="PS51257">
    <property type="entry name" value="PROKAR_LIPOPROTEIN"/>
    <property type="match status" value="1"/>
</dbReference>
<protein>
    <submittedName>
        <fullName evidence="8">Glycosyl hydrolase family 30</fullName>
    </submittedName>
</protein>
<evidence type="ECO:0000256" key="3">
    <source>
        <dbReference type="ARBA" id="ARBA00022801"/>
    </source>
</evidence>
<dbReference type="InterPro" id="IPR033453">
    <property type="entry name" value="Glyco_hydro_30_TIM-barrel"/>
</dbReference>
<accession>A0A7V2AV28</accession>
<keyword evidence="5" id="KW-0472">Membrane</keyword>
<evidence type="ECO:0000313" key="8">
    <source>
        <dbReference type="EMBL" id="HER43811.1"/>
    </source>
</evidence>
<dbReference type="PANTHER" id="PTHR11069">
    <property type="entry name" value="GLUCOSYLCERAMIDASE"/>
    <property type="match status" value="1"/>
</dbReference>
<comment type="caution">
    <text evidence="8">The sequence shown here is derived from an EMBL/GenBank/DDBJ whole genome shotgun (WGS) entry which is preliminary data.</text>
</comment>
<dbReference type="EMBL" id="DSEC01000356">
    <property type="protein sequence ID" value="HER43811.1"/>
    <property type="molecule type" value="Genomic_DNA"/>
</dbReference>
<dbReference type="Proteomes" id="UP000886069">
    <property type="component" value="Unassembled WGS sequence"/>
</dbReference>
<keyword evidence="2" id="KW-0732">Signal</keyword>
<keyword evidence="5" id="KW-1133">Transmembrane helix</keyword>
<dbReference type="Gene3D" id="3.20.20.80">
    <property type="entry name" value="Glycosidases"/>
    <property type="match status" value="1"/>
</dbReference>
<dbReference type="InterPro" id="IPR017853">
    <property type="entry name" value="GH"/>
</dbReference>
<evidence type="ECO:0000256" key="2">
    <source>
        <dbReference type="ARBA" id="ARBA00022729"/>
    </source>
</evidence>
<evidence type="ECO:0000259" key="7">
    <source>
        <dbReference type="Pfam" id="PF17189"/>
    </source>
</evidence>
<name>A0A7V2AV28_UNCEI</name>
<dbReference type="InterPro" id="IPR001139">
    <property type="entry name" value="Glyco_hydro_30"/>
</dbReference>
<dbReference type="GO" id="GO:0004348">
    <property type="term" value="F:glucosylceramidase activity"/>
    <property type="evidence" value="ECO:0007669"/>
    <property type="project" value="InterPro"/>
</dbReference>
<dbReference type="Pfam" id="PF02055">
    <property type="entry name" value="Glyco_hydro_30"/>
    <property type="match status" value="1"/>
</dbReference>
<dbReference type="InterPro" id="IPR033452">
    <property type="entry name" value="GH30_C"/>
</dbReference>
<dbReference type="Pfam" id="PF17189">
    <property type="entry name" value="Glyco_hydro_30C"/>
    <property type="match status" value="1"/>
</dbReference>
<feature type="domain" description="Glycosyl hydrolase family 30 beta sandwich" evidence="7">
    <location>
        <begin position="457"/>
        <end position="517"/>
    </location>
</feature>
<sequence length="520" mass="58469">MGKHSPRTKRPGRPRATIARLFSPASLIAGCIGWICAALPACSASRDCTARIIQTSKAGDKVTEKPSVSFTSENESSLPVITLDPDRRYQEILGFGGSFTESSAHVLKDLSEEKRDEVLQAYFSSDGAAYTLTRTHMGSCDFSLSNYTYANTPGDYALSDFSIDEDRDDLIPLILDAAAVEGADFRIIASPWTAPPWMKDNGGRNGGSLLPAYYDTWALFFCRYIEEYRKAGIPIWGVTTLNEPLGNSEQWESMIFTPAETARFVKENLGPAFAEKNIDARILIYDQNRDHLEEWAYAILGDPEAAQYVWGTAVHWYSSTIEWYPEELSRVHERFPDKRLLHTEGCIDSEVPVWRDDDWYWRPEATDWGHDWAAEEDKPIHPQYVPVYRYARDIIGGLNSYLTGWIDWNIVLDDGGGPNHAGNWCIAPVIARPETDEVYYTPLYYVMRHFSRYIRPGAVRIGVDNGIKGLMVTAVRNPDGGIVAAILNQADRGERFALEFDARFAEIFIPGSALQTVIIE</sequence>
<dbReference type="SUPFAM" id="SSF51445">
    <property type="entry name" value="(Trans)glycosidases"/>
    <property type="match status" value="1"/>
</dbReference>
<dbReference type="GO" id="GO:0006680">
    <property type="term" value="P:glucosylceramide catabolic process"/>
    <property type="evidence" value="ECO:0007669"/>
    <property type="project" value="TreeGrafter"/>
</dbReference>
<evidence type="ECO:0000256" key="4">
    <source>
        <dbReference type="RuleBase" id="RU361188"/>
    </source>
</evidence>